<organism evidence="2 3">
    <name type="scientific">Bombus vosnesenskii</name>
    <dbReference type="NCBI Taxonomy" id="207650"/>
    <lineage>
        <taxon>Eukaryota</taxon>
        <taxon>Metazoa</taxon>
        <taxon>Ecdysozoa</taxon>
        <taxon>Arthropoda</taxon>
        <taxon>Hexapoda</taxon>
        <taxon>Insecta</taxon>
        <taxon>Pterygota</taxon>
        <taxon>Neoptera</taxon>
        <taxon>Endopterygota</taxon>
        <taxon>Hymenoptera</taxon>
        <taxon>Apocrita</taxon>
        <taxon>Aculeata</taxon>
        <taxon>Apoidea</taxon>
        <taxon>Anthophila</taxon>
        <taxon>Apidae</taxon>
        <taxon>Bombus</taxon>
        <taxon>Pyrobombus</taxon>
    </lineage>
</organism>
<accession>A0A6J3L8Y5</accession>
<feature type="domain" description="Winged helix-turn-helix" evidence="1">
    <location>
        <begin position="175"/>
        <end position="236"/>
    </location>
</feature>
<protein>
    <submittedName>
        <fullName evidence="3">Uncharacterized protein LOC117239981 isoform X3</fullName>
    </submittedName>
</protein>
<dbReference type="InterPro" id="IPR035994">
    <property type="entry name" value="Nucleoside_phosphorylase_sf"/>
</dbReference>
<evidence type="ECO:0000313" key="2">
    <source>
        <dbReference type="Proteomes" id="UP000504631"/>
    </source>
</evidence>
<dbReference type="PANTHER" id="PTHR47705:SF1">
    <property type="entry name" value="PNP_UDP_1 DOMAIN-CONTAINING PROTEIN"/>
    <property type="match status" value="1"/>
</dbReference>
<evidence type="ECO:0000259" key="1">
    <source>
        <dbReference type="Pfam" id="PF22979"/>
    </source>
</evidence>
<dbReference type="RefSeq" id="XP_033361695.1">
    <property type="nucleotide sequence ID" value="XM_033505804.1"/>
</dbReference>
<dbReference type="SUPFAM" id="SSF53167">
    <property type="entry name" value="Purine and uridine phosphorylases"/>
    <property type="match status" value="1"/>
</dbReference>
<dbReference type="PANTHER" id="PTHR47705">
    <property type="entry name" value="AGAP000321-PA"/>
    <property type="match status" value="1"/>
</dbReference>
<dbReference type="Proteomes" id="UP000504631">
    <property type="component" value="Unplaced"/>
</dbReference>
<keyword evidence="2" id="KW-1185">Reference proteome</keyword>
<sequence>MDDKKTEHIVMTPKCKTANSTTLIIERQALEPPTENGNENNVHIAGGDHKGIVINKQAVAVTNGEIHPAHLCLQFRVFLVSAQSGKHTQESRTLQFWFVDTLSEAEHPSVAQEFFRELVTPQEFPRDYVGFIKKIMKLMLHKYSTIKKIEVELKQLEEPVNLPTRPLSTDETVIGQVVELTLEKVLELIESAYPNPITVTDIAKEHGWDPSAVEIKLKELQEKGVVKAMEHGAFTRVVHQDTQIQVVKQMPTMASAKQPTIAIITAQYCEKLAVDSMIENKETFVRYTTVGTASSPDATDGVPRVTCRFGESNVYTLGNIGAHRIVCTKLPTVGHTREAMTAAGNTTTRLLGTFQKVDFVFLIGIGGGVPHYTDYNKHVRLGDVVISYPIPLNKKYIYVYCESAKTNESGDYHFETKEYCPPNLCLQEIAVNLKDQSENETNPPWQTYLKEGSDILTNQTEHDFKPPPPESDKLYMAIGERDVIEVAHPTAPADAANKRTNGCPRIHLAPVASGRHIARDDQLRQKFAARFGALAFDAEMDAVVESILGNCRESFAVIRGISDYKDGSRIKEWQPYASLAAASVMKSIICAMDPPTNV</sequence>
<proteinExistence type="predicted"/>
<name>A0A6J3L8Y5_9HYME</name>
<gene>
    <name evidence="3" type="primary">LOC117239981</name>
</gene>
<dbReference type="GeneID" id="117239981"/>
<dbReference type="Gene3D" id="3.40.50.1580">
    <property type="entry name" value="Nucleoside phosphorylase domain"/>
    <property type="match status" value="1"/>
</dbReference>
<dbReference type="InterPro" id="IPR055121">
    <property type="entry name" value="HTH_69"/>
</dbReference>
<dbReference type="GO" id="GO:0003824">
    <property type="term" value="F:catalytic activity"/>
    <property type="evidence" value="ECO:0007669"/>
    <property type="project" value="InterPro"/>
</dbReference>
<dbReference type="Pfam" id="PF22979">
    <property type="entry name" value="HTH_69"/>
    <property type="match status" value="1"/>
</dbReference>
<dbReference type="InterPro" id="IPR036390">
    <property type="entry name" value="WH_DNA-bd_sf"/>
</dbReference>
<dbReference type="SUPFAM" id="SSF46785">
    <property type="entry name" value="Winged helix' DNA-binding domain"/>
    <property type="match status" value="1"/>
</dbReference>
<evidence type="ECO:0000313" key="3">
    <source>
        <dbReference type="RefSeq" id="XP_033361695.1"/>
    </source>
</evidence>
<dbReference type="GO" id="GO:0009116">
    <property type="term" value="P:nucleoside metabolic process"/>
    <property type="evidence" value="ECO:0007669"/>
    <property type="project" value="InterPro"/>
</dbReference>
<dbReference type="AlphaFoldDB" id="A0A6J3L8Y5"/>
<reference evidence="3" key="1">
    <citation type="submission" date="2025-08" db="UniProtKB">
        <authorList>
            <consortium name="RefSeq"/>
        </authorList>
    </citation>
    <scope>IDENTIFICATION</scope>
    <source>
        <tissue evidence="3">Muscle</tissue>
    </source>
</reference>